<dbReference type="Gene3D" id="1.25.40.10">
    <property type="entry name" value="Tetratricopeptide repeat domain"/>
    <property type="match status" value="1"/>
</dbReference>
<proteinExistence type="predicted"/>
<dbReference type="SUPFAM" id="SSF54001">
    <property type="entry name" value="Cysteine proteinases"/>
    <property type="match status" value="1"/>
</dbReference>
<keyword evidence="1" id="KW-0802">TPR repeat</keyword>
<sequence>MLIPACSLMPEHLITRQRKPNLPITIAQLNLPDSPVNEAHFLTVTPQMQAFVDSLNLTMLSPDKKVTKIYNTLFYQKNYIIDYDMFTTLNAGDTFAKKRGNCLSLTAMMVALGRAAGLKSQFRESSAKPAWYSHNGLLAKLSHINTLMHKTRRVSVIVDFNEKSYDSKNIGVILNDQLAKAMYLNNVASEALIKNELDLAYYYYRQAILLAPNQSDIWNNMGALLNRIEQYELSESILKYAIKLDPKNYSVLINLQNLYHNTQQFELKRSVKKSIHTLYADNPHYIKSLAERALIEGDMQNAIRYIKRANQLSPNLIDPSSIYVSNDTEQLHYQLSPQKFH</sequence>
<dbReference type="Gene3D" id="3.10.620.30">
    <property type="match status" value="1"/>
</dbReference>
<evidence type="ECO:0000313" key="3">
    <source>
        <dbReference type="EMBL" id="WAJ71154.1"/>
    </source>
</evidence>
<dbReference type="InterPro" id="IPR002931">
    <property type="entry name" value="Transglutaminase-like"/>
</dbReference>
<keyword evidence="4" id="KW-1185">Reference proteome</keyword>
<dbReference type="InterPro" id="IPR019734">
    <property type="entry name" value="TPR_rpt"/>
</dbReference>
<dbReference type="SMART" id="SM00028">
    <property type="entry name" value="TPR"/>
    <property type="match status" value="3"/>
</dbReference>
<accession>A0ABY7ANR6</accession>
<dbReference type="EMBL" id="CP109965">
    <property type="protein sequence ID" value="WAJ71154.1"/>
    <property type="molecule type" value="Genomic_DNA"/>
</dbReference>
<name>A0ABY7ANR6_9ALTE</name>
<dbReference type="Pfam" id="PF01841">
    <property type="entry name" value="Transglut_core"/>
    <property type="match status" value="1"/>
</dbReference>
<dbReference type="Proteomes" id="UP001163726">
    <property type="component" value="Chromosome"/>
</dbReference>
<evidence type="ECO:0000256" key="1">
    <source>
        <dbReference type="PROSITE-ProRule" id="PRU00339"/>
    </source>
</evidence>
<dbReference type="SUPFAM" id="SSF48452">
    <property type="entry name" value="TPR-like"/>
    <property type="match status" value="1"/>
</dbReference>
<feature type="repeat" description="TPR" evidence="1">
    <location>
        <begin position="215"/>
        <end position="248"/>
    </location>
</feature>
<dbReference type="RefSeq" id="WP_268075618.1">
    <property type="nucleotide sequence ID" value="NZ_CP109965.1"/>
</dbReference>
<evidence type="ECO:0000259" key="2">
    <source>
        <dbReference type="Pfam" id="PF01841"/>
    </source>
</evidence>
<gene>
    <name evidence="3" type="ORF">OLW01_04930</name>
</gene>
<evidence type="ECO:0000313" key="4">
    <source>
        <dbReference type="Proteomes" id="UP001163726"/>
    </source>
</evidence>
<dbReference type="InterPro" id="IPR011990">
    <property type="entry name" value="TPR-like_helical_dom_sf"/>
</dbReference>
<dbReference type="InterPro" id="IPR038765">
    <property type="entry name" value="Papain-like_cys_pep_sf"/>
</dbReference>
<organism evidence="3 4">
    <name type="scientific">Catenovulum adriaticum</name>
    <dbReference type="NCBI Taxonomy" id="2984846"/>
    <lineage>
        <taxon>Bacteria</taxon>
        <taxon>Pseudomonadati</taxon>
        <taxon>Pseudomonadota</taxon>
        <taxon>Gammaproteobacteria</taxon>
        <taxon>Alteromonadales</taxon>
        <taxon>Alteromonadaceae</taxon>
        <taxon>Catenovulum</taxon>
    </lineage>
</organism>
<dbReference type="PROSITE" id="PS50005">
    <property type="entry name" value="TPR"/>
    <property type="match status" value="1"/>
</dbReference>
<protein>
    <recommendedName>
        <fullName evidence="2">Transglutaminase-like domain-containing protein</fullName>
    </recommendedName>
</protein>
<feature type="domain" description="Transglutaminase-like" evidence="2">
    <location>
        <begin position="60"/>
        <end position="123"/>
    </location>
</feature>
<reference evidence="3" key="1">
    <citation type="submission" date="2022-10" db="EMBL/GenBank/DDBJ databases">
        <title>Catenovulum adriacola sp. nov. isolated in the Harbour of Susak.</title>
        <authorList>
            <person name="Schoch T."/>
            <person name="Reich S.J."/>
            <person name="Stoeferle S."/>
            <person name="Flaiz M."/>
            <person name="Kazda M."/>
            <person name="Riedel C.U."/>
            <person name="Duerre P."/>
        </authorList>
    </citation>
    <scope>NUCLEOTIDE SEQUENCE</scope>
    <source>
        <strain evidence="3">TS8</strain>
    </source>
</reference>